<dbReference type="Pfam" id="PF08495">
    <property type="entry name" value="FIST"/>
    <property type="match status" value="1"/>
</dbReference>
<dbReference type="PANTHER" id="PTHR40252:SF2">
    <property type="entry name" value="BLR0328 PROTEIN"/>
    <property type="match status" value="1"/>
</dbReference>
<dbReference type="InterPro" id="IPR013702">
    <property type="entry name" value="FIST_domain_N"/>
</dbReference>
<protein>
    <submittedName>
        <fullName evidence="3">Uncharacterized conserved protein, contains FIST_N domain</fullName>
    </submittedName>
</protein>
<feature type="domain" description="FIST C-domain" evidence="2">
    <location>
        <begin position="220"/>
        <end position="357"/>
    </location>
</feature>
<evidence type="ECO:0000313" key="4">
    <source>
        <dbReference type="Proteomes" id="UP000198836"/>
    </source>
</evidence>
<proteinExistence type="predicted"/>
<gene>
    <name evidence="3" type="ORF">SAMN04488511_101172</name>
</gene>
<dbReference type="PANTHER" id="PTHR40252">
    <property type="entry name" value="BLR0328 PROTEIN"/>
    <property type="match status" value="1"/>
</dbReference>
<dbReference type="SMART" id="SM00897">
    <property type="entry name" value="FIST"/>
    <property type="match status" value="1"/>
</dbReference>
<reference evidence="4" key="1">
    <citation type="submission" date="2016-10" db="EMBL/GenBank/DDBJ databases">
        <authorList>
            <person name="Varghese N."/>
            <person name="Submissions S."/>
        </authorList>
    </citation>
    <scope>NUCLEOTIDE SEQUENCE [LARGE SCALE GENOMIC DNA]</scope>
    <source>
        <strain evidence="4">DSM 18130</strain>
    </source>
</reference>
<name>A0A1I0SFN8_9SPHI</name>
<dbReference type="SMART" id="SM01204">
    <property type="entry name" value="FIST_C"/>
    <property type="match status" value="1"/>
</dbReference>
<dbReference type="InterPro" id="IPR019494">
    <property type="entry name" value="FIST_C"/>
</dbReference>
<evidence type="ECO:0000313" key="3">
    <source>
        <dbReference type="EMBL" id="SFA38310.1"/>
    </source>
</evidence>
<dbReference type="RefSeq" id="WP_208864306.1">
    <property type="nucleotide sequence ID" value="NZ_FOJM01000001.1"/>
</dbReference>
<sequence>MMKAKLFNYTAGQWTAENGEENIVADQFQLVLCFGGKHLLQTIDVYLQLKSLFTNADIALCSAAGEIYQQTVCDNALIAIALAFDSTSIKTSLANINEYENSYAAAIGLIEKLPKEELSYILTFADGNMVNGSELIKGLNVAAGNILVTGGLAGDDANFKSTLVGLNQNPGEGNIIAIGFYGNRLLVTHGSQGGWDMFGLERTVTRSQANVLYEINGESALDLYKKYLGPDVDNLPASALLFPLAISIPGFSEPIVRTILSIDEDKKTMTFAGDIPEGSKVRLMKANFDNLIEASSHAATNSLKQNQKPDFALLISCVGRKLILGPRTEEEVEAVAEVFAKETTIAGFYSYGEISPFNNSGTCQLHNQTMTITSFYELP</sequence>
<organism evidence="3 4">
    <name type="scientific">Pedobacter suwonensis</name>
    <dbReference type="NCBI Taxonomy" id="332999"/>
    <lineage>
        <taxon>Bacteria</taxon>
        <taxon>Pseudomonadati</taxon>
        <taxon>Bacteroidota</taxon>
        <taxon>Sphingobacteriia</taxon>
        <taxon>Sphingobacteriales</taxon>
        <taxon>Sphingobacteriaceae</taxon>
        <taxon>Pedobacter</taxon>
    </lineage>
</organism>
<dbReference type="Proteomes" id="UP000198836">
    <property type="component" value="Unassembled WGS sequence"/>
</dbReference>
<dbReference type="Pfam" id="PF10442">
    <property type="entry name" value="FIST_C"/>
    <property type="match status" value="1"/>
</dbReference>
<evidence type="ECO:0000259" key="1">
    <source>
        <dbReference type="SMART" id="SM00897"/>
    </source>
</evidence>
<dbReference type="EMBL" id="FOJM01000001">
    <property type="protein sequence ID" value="SFA38310.1"/>
    <property type="molecule type" value="Genomic_DNA"/>
</dbReference>
<accession>A0A1I0SFN8</accession>
<feature type="domain" description="FIST" evidence="1">
    <location>
        <begin position="27"/>
        <end position="219"/>
    </location>
</feature>
<keyword evidence="4" id="KW-1185">Reference proteome</keyword>
<dbReference type="STRING" id="332999.SAMN04488511_101172"/>
<dbReference type="AlphaFoldDB" id="A0A1I0SFN8"/>
<evidence type="ECO:0000259" key="2">
    <source>
        <dbReference type="SMART" id="SM01204"/>
    </source>
</evidence>